<name>A0A4C1VDB1_EUMVA</name>
<protein>
    <submittedName>
        <fullName evidence="3">PiggyBac transposable element-derived protein 1</fullName>
    </submittedName>
</protein>
<accession>A0A4C1VDB1</accession>
<evidence type="ECO:0000259" key="2">
    <source>
        <dbReference type="Pfam" id="PF13843"/>
    </source>
</evidence>
<feature type="domain" description="PiggyBac transposable element-derived protein" evidence="2">
    <location>
        <begin position="123"/>
        <end position="238"/>
    </location>
</feature>
<evidence type="ECO:0000313" key="3">
    <source>
        <dbReference type="EMBL" id="GBP35934.1"/>
    </source>
</evidence>
<comment type="caution">
    <text evidence="3">The sequence shown here is derived from an EMBL/GenBank/DDBJ whole genome shotgun (WGS) entry which is preliminary data.</text>
</comment>
<dbReference type="EMBL" id="BGZK01000312">
    <property type="protein sequence ID" value="GBP35934.1"/>
    <property type="molecule type" value="Genomic_DNA"/>
</dbReference>
<organism evidence="3 4">
    <name type="scientific">Eumeta variegata</name>
    <name type="common">Bagworm moth</name>
    <name type="synonym">Eumeta japonica</name>
    <dbReference type="NCBI Taxonomy" id="151549"/>
    <lineage>
        <taxon>Eukaryota</taxon>
        <taxon>Metazoa</taxon>
        <taxon>Ecdysozoa</taxon>
        <taxon>Arthropoda</taxon>
        <taxon>Hexapoda</taxon>
        <taxon>Insecta</taxon>
        <taxon>Pterygota</taxon>
        <taxon>Neoptera</taxon>
        <taxon>Endopterygota</taxon>
        <taxon>Lepidoptera</taxon>
        <taxon>Glossata</taxon>
        <taxon>Ditrysia</taxon>
        <taxon>Tineoidea</taxon>
        <taxon>Psychidae</taxon>
        <taxon>Oiketicinae</taxon>
        <taxon>Eumeta</taxon>
    </lineage>
</organism>
<dbReference type="PANTHER" id="PTHR47272:SF1">
    <property type="entry name" value="PIGGYBAC TRANSPOSABLE ELEMENT-DERIVED PROTEIN 3-LIKE"/>
    <property type="match status" value="1"/>
</dbReference>
<proteinExistence type="predicted"/>
<sequence>MCLLTEWIQLAFMEDFSMLMSYRVMDRKAMMNVIPVLTVNMFVQVDFAFTKKSLIIPETDSDSSDEEVAPAPLPPKNKKTKQKQVKPAKVDWVPGKLDNFDINNYIFTGNIELPDYIENLEEPAEFFKFLFTDELIRTIIDQSNLKSVQDNINRFANITKDEMEQFIGIVFLVSIVKLPAAHSYWNISIGQAQVYEIMTCNRFEVIKQNLHFNDNNRFIPKGQADHDKLFKVHSLLEESNYCLYLKKNLWL</sequence>
<dbReference type="OrthoDB" id="123207at2759"/>
<dbReference type="Pfam" id="PF13843">
    <property type="entry name" value="DDE_Tnp_1_7"/>
    <property type="match status" value="1"/>
</dbReference>
<dbReference type="AlphaFoldDB" id="A0A4C1VDB1"/>
<dbReference type="PANTHER" id="PTHR47272">
    <property type="entry name" value="DDE_TNP_1_7 DOMAIN-CONTAINING PROTEIN"/>
    <property type="match status" value="1"/>
</dbReference>
<gene>
    <name evidence="3" type="primary">PGBD1</name>
    <name evidence="3" type="ORF">EVAR_91485_1</name>
</gene>
<evidence type="ECO:0000313" key="4">
    <source>
        <dbReference type="Proteomes" id="UP000299102"/>
    </source>
</evidence>
<dbReference type="InterPro" id="IPR029526">
    <property type="entry name" value="PGBD"/>
</dbReference>
<dbReference type="STRING" id="151549.A0A4C1VDB1"/>
<evidence type="ECO:0000256" key="1">
    <source>
        <dbReference type="SAM" id="MobiDB-lite"/>
    </source>
</evidence>
<keyword evidence="4" id="KW-1185">Reference proteome</keyword>
<dbReference type="Proteomes" id="UP000299102">
    <property type="component" value="Unassembled WGS sequence"/>
</dbReference>
<feature type="region of interest" description="Disordered" evidence="1">
    <location>
        <begin position="60"/>
        <end position="84"/>
    </location>
</feature>
<reference evidence="3 4" key="1">
    <citation type="journal article" date="2019" name="Commun. Biol.">
        <title>The bagworm genome reveals a unique fibroin gene that provides high tensile strength.</title>
        <authorList>
            <person name="Kono N."/>
            <person name="Nakamura H."/>
            <person name="Ohtoshi R."/>
            <person name="Tomita M."/>
            <person name="Numata K."/>
            <person name="Arakawa K."/>
        </authorList>
    </citation>
    <scope>NUCLEOTIDE SEQUENCE [LARGE SCALE GENOMIC DNA]</scope>
</reference>